<evidence type="ECO:0000313" key="2">
    <source>
        <dbReference type="EMBL" id="KAL3674684.1"/>
    </source>
</evidence>
<feature type="compositionally biased region" description="Acidic residues" evidence="1">
    <location>
        <begin position="68"/>
        <end position="107"/>
    </location>
</feature>
<comment type="caution">
    <text evidence="2">The sequence shown here is derived from an EMBL/GenBank/DDBJ whole genome shotgun (WGS) entry which is preliminary data.</text>
</comment>
<feature type="region of interest" description="Disordered" evidence="1">
    <location>
        <begin position="1"/>
        <end position="146"/>
    </location>
</feature>
<feature type="compositionally biased region" description="Low complexity" evidence="1">
    <location>
        <begin position="21"/>
        <end position="30"/>
    </location>
</feature>
<dbReference type="EMBL" id="JBIMZQ010000001">
    <property type="protein sequence ID" value="KAL3674684.1"/>
    <property type="molecule type" value="Genomic_DNA"/>
</dbReference>
<dbReference type="Proteomes" id="UP001632037">
    <property type="component" value="Unassembled WGS sequence"/>
</dbReference>
<keyword evidence="3" id="KW-1185">Reference proteome</keyword>
<evidence type="ECO:0000256" key="1">
    <source>
        <dbReference type="SAM" id="MobiDB-lite"/>
    </source>
</evidence>
<sequence length="146" mass="16265">MPRWREKARVEEEEARRQAEAARSTAPSARTRSEKVGAVAQVRIAGPVEGLPVDAANDTATKGATQREEEDETCQQEQEESAEEEADENEEAEEEEDSEAGEDDGSQEGEPARHANSRRGKKRLAAELDDETFVRVPAFKNEHDSW</sequence>
<evidence type="ECO:0000313" key="3">
    <source>
        <dbReference type="Proteomes" id="UP001632037"/>
    </source>
</evidence>
<organism evidence="2 3">
    <name type="scientific">Phytophthora oleae</name>
    <dbReference type="NCBI Taxonomy" id="2107226"/>
    <lineage>
        <taxon>Eukaryota</taxon>
        <taxon>Sar</taxon>
        <taxon>Stramenopiles</taxon>
        <taxon>Oomycota</taxon>
        <taxon>Peronosporomycetes</taxon>
        <taxon>Peronosporales</taxon>
        <taxon>Peronosporaceae</taxon>
        <taxon>Phytophthora</taxon>
    </lineage>
</organism>
<accession>A0ABD3G897</accession>
<feature type="compositionally biased region" description="Basic and acidic residues" evidence="1">
    <location>
        <begin position="1"/>
        <end position="20"/>
    </location>
</feature>
<reference evidence="2 3" key="1">
    <citation type="submission" date="2024-09" db="EMBL/GenBank/DDBJ databases">
        <title>Genome sequencing and assembly of Phytophthora oleae, isolate VK10A, causative agent of rot of olive drupes.</title>
        <authorList>
            <person name="Conti Taguali S."/>
            <person name="Riolo M."/>
            <person name="La Spada F."/>
            <person name="Cacciola S.O."/>
            <person name="Dionisio G."/>
        </authorList>
    </citation>
    <scope>NUCLEOTIDE SEQUENCE [LARGE SCALE GENOMIC DNA]</scope>
    <source>
        <strain evidence="2 3">VK10A</strain>
    </source>
</reference>
<dbReference type="AlphaFoldDB" id="A0ABD3G897"/>
<gene>
    <name evidence="2" type="ORF">V7S43_000624</name>
</gene>
<name>A0ABD3G897_9STRA</name>
<proteinExistence type="predicted"/>
<protein>
    <submittedName>
        <fullName evidence="2">Uncharacterized protein</fullName>
    </submittedName>
</protein>